<dbReference type="Pfam" id="PF10167">
    <property type="entry name" value="BORCS8"/>
    <property type="match status" value="1"/>
</dbReference>
<gene>
    <name evidence="6" type="ORF">RDI58_026203</name>
</gene>
<proteinExistence type="inferred from homology"/>
<dbReference type="AlphaFoldDB" id="A0AAN8SYP3"/>
<dbReference type="PANTHER" id="PTHR21146:SF0">
    <property type="entry name" value="BLOC-1-RELATED COMPLEX SUBUNIT 8"/>
    <property type="match status" value="1"/>
</dbReference>
<dbReference type="PANTHER" id="PTHR21146">
    <property type="entry name" value="MEF2B PROTEIN"/>
    <property type="match status" value="1"/>
</dbReference>
<protein>
    <submittedName>
        <fullName evidence="6">Uncharacterized protein</fullName>
    </submittedName>
</protein>
<dbReference type="GO" id="GO:0005765">
    <property type="term" value="C:lysosomal membrane"/>
    <property type="evidence" value="ECO:0007669"/>
    <property type="project" value="UniProtKB-SubCell"/>
</dbReference>
<organism evidence="6 7">
    <name type="scientific">Solanum bulbocastanum</name>
    <name type="common">Wild potato</name>
    <dbReference type="NCBI Taxonomy" id="147425"/>
    <lineage>
        <taxon>Eukaryota</taxon>
        <taxon>Viridiplantae</taxon>
        <taxon>Streptophyta</taxon>
        <taxon>Embryophyta</taxon>
        <taxon>Tracheophyta</taxon>
        <taxon>Spermatophyta</taxon>
        <taxon>Magnoliopsida</taxon>
        <taxon>eudicotyledons</taxon>
        <taxon>Gunneridae</taxon>
        <taxon>Pentapetalae</taxon>
        <taxon>asterids</taxon>
        <taxon>lamiids</taxon>
        <taxon>Solanales</taxon>
        <taxon>Solanaceae</taxon>
        <taxon>Solanoideae</taxon>
        <taxon>Solaneae</taxon>
        <taxon>Solanum</taxon>
    </lineage>
</organism>
<reference evidence="6 7" key="1">
    <citation type="submission" date="2024-02" db="EMBL/GenBank/DDBJ databases">
        <title>de novo genome assembly of Solanum bulbocastanum strain 11H21.</title>
        <authorList>
            <person name="Hosaka A.J."/>
        </authorList>
    </citation>
    <scope>NUCLEOTIDE SEQUENCE [LARGE SCALE GENOMIC DNA]</scope>
    <source>
        <tissue evidence="6">Young leaves</tissue>
    </source>
</reference>
<evidence type="ECO:0000256" key="5">
    <source>
        <dbReference type="SAM" id="MobiDB-lite"/>
    </source>
</evidence>
<feature type="region of interest" description="Disordered" evidence="5">
    <location>
        <begin position="217"/>
        <end position="246"/>
    </location>
</feature>
<sequence length="323" mass="35572">MLIDGYLLHSAGCLVDMIYVQFTSKGCGQALVVSEFAVSHVIFQSILSDDEPLAFKKMHEFSTVDGFVEITESLADMMKFIANEPSVGLFYIQQHSQKAAPNLVNLKNSIEEKSREMALHTEDSDDSITVIRSMKECGLPIANGMIKDLRHTLVVISKKQRKKGLISGPSSSFPVGMATSWSPSSWVRNTVSEEDDKRTAGYLSNVFQSAKQKASNFKWPQLETEESQPAKSEPSSSDKDEPSVTHTNNDALLAADASSSSSLGRANIEDLTISSQAANELQQEQVNKSISYDQLLSLTENFDEFKADKEAKLEEWLGGTLKS</sequence>
<keyword evidence="4" id="KW-0458">Lysosome</keyword>
<dbReference type="EMBL" id="JBANQN010000011">
    <property type="protein sequence ID" value="KAK6775202.1"/>
    <property type="molecule type" value="Genomic_DNA"/>
</dbReference>
<dbReference type="InterPro" id="IPR019320">
    <property type="entry name" value="BORCS8"/>
</dbReference>
<evidence type="ECO:0000256" key="4">
    <source>
        <dbReference type="ARBA" id="ARBA00023228"/>
    </source>
</evidence>
<evidence type="ECO:0000256" key="3">
    <source>
        <dbReference type="ARBA" id="ARBA00023136"/>
    </source>
</evidence>
<keyword evidence="7" id="KW-1185">Reference proteome</keyword>
<evidence type="ECO:0000313" key="7">
    <source>
        <dbReference type="Proteomes" id="UP001371456"/>
    </source>
</evidence>
<comment type="subcellular location">
    <subcellularLocation>
        <location evidence="1">Lysosome membrane</location>
    </subcellularLocation>
</comment>
<name>A0AAN8SYP3_SOLBU</name>
<evidence type="ECO:0000313" key="6">
    <source>
        <dbReference type="EMBL" id="KAK6775202.1"/>
    </source>
</evidence>
<evidence type="ECO:0000256" key="1">
    <source>
        <dbReference type="ARBA" id="ARBA00004656"/>
    </source>
</evidence>
<evidence type="ECO:0000256" key="2">
    <source>
        <dbReference type="ARBA" id="ARBA00010463"/>
    </source>
</evidence>
<comment type="caution">
    <text evidence="6">The sequence shown here is derived from an EMBL/GenBank/DDBJ whole genome shotgun (WGS) entry which is preliminary data.</text>
</comment>
<accession>A0AAN8SYP3</accession>
<dbReference type="Proteomes" id="UP001371456">
    <property type="component" value="Unassembled WGS sequence"/>
</dbReference>
<comment type="similarity">
    <text evidence="2">Belongs to the BORCS8 family.</text>
</comment>
<keyword evidence="3" id="KW-0472">Membrane</keyword>